<dbReference type="SUPFAM" id="SSF56601">
    <property type="entry name" value="beta-lactamase/transpeptidase-like"/>
    <property type="match status" value="1"/>
</dbReference>
<organism evidence="2">
    <name type="scientific">Candidatus Berkiella aquae</name>
    <dbReference type="NCBI Taxonomy" id="295108"/>
    <lineage>
        <taxon>Bacteria</taxon>
        <taxon>Pseudomonadati</taxon>
        <taxon>Pseudomonadota</taxon>
        <taxon>Gammaproteobacteria</taxon>
        <taxon>Candidatus Berkiellales</taxon>
        <taxon>Candidatus Berkiellaceae</taxon>
        <taxon>Candidatus Berkiella</taxon>
    </lineage>
</organism>
<dbReference type="InterPro" id="IPR012338">
    <property type="entry name" value="Beta-lactam/transpept-like"/>
</dbReference>
<protein>
    <submittedName>
        <fullName evidence="3">Beta-lactamase family protein</fullName>
    </submittedName>
    <submittedName>
        <fullName evidence="2">Penicillin-binding protein 4</fullName>
    </submittedName>
</protein>
<sequence length="389" mass="43958">MRQLNTYLLSLGISRFVTAVMLVCAIAFSSIVSAAAKVEKEVPSIKSIVKKANSEKMIQSGLLVIAREGKILFTQSYGYADRDQKSIMTIDTLFPLGSISKQFTAALILKLVEMKKIDLNAPIDTYLENVPKEWHQITVHDLLTHTNGLRECYDLLKYSAPYDRDACLVAVKPLPLTHVPGKTFEYNNTGYFLLAKIIEKVTGKSYPDFIKQTLNKPLHLTHIYSPNIEGEYPSAVYQKDRLAKHYLITPEAGKIEYAKANETNLNFAHYLTGAGELIGSANDLIAWTQALFESDYLTKNSLDKMKTKYIYDEEKRRWYGYGLCIRESEVGDVYFHAGKIDRNGTLFMAYVPRSKLQLIILSNAYEKDYNPLPIFDYGVGLVVALSKVL</sequence>
<accession>A0A0Q9YVW9</accession>
<dbReference type="RefSeq" id="WP_083482841.1">
    <property type="nucleotide sequence ID" value="NZ_LKAJ02000001.1"/>
</dbReference>
<dbReference type="OrthoDB" id="9799367at2"/>
<reference evidence="3" key="2">
    <citation type="journal article" date="2016" name="Genome Announc.">
        <title>Draft Genome Sequences of Two Novel Amoeba-Resistant Intranuclear Bacteria, 'Candidatus Berkiella cookevillensis' and 'Candidatus Berkiella aquae'.</title>
        <authorList>
            <person name="Mehari Y.T."/>
            <person name="Arivett B.A."/>
            <person name="Farone A.L."/>
            <person name="Gunderson J.H."/>
            <person name="Farone M.B."/>
        </authorList>
    </citation>
    <scope>NUCLEOTIDE SEQUENCE</scope>
    <source>
        <strain evidence="3">HT99</strain>
    </source>
</reference>
<dbReference type="AlphaFoldDB" id="A0A0Q9YVW9"/>
<dbReference type="PANTHER" id="PTHR46825:SF9">
    <property type="entry name" value="BETA-LACTAMASE-RELATED DOMAIN-CONTAINING PROTEIN"/>
    <property type="match status" value="1"/>
</dbReference>
<dbReference type="Pfam" id="PF00144">
    <property type="entry name" value="Beta-lactamase"/>
    <property type="match status" value="1"/>
</dbReference>
<keyword evidence="4" id="KW-1185">Reference proteome</keyword>
<feature type="domain" description="Beta-lactamase-related" evidence="1">
    <location>
        <begin position="47"/>
        <end position="366"/>
    </location>
</feature>
<name>A0A0Q9YVW9_9GAMM</name>
<dbReference type="InterPro" id="IPR001466">
    <property type="entry name" value="Beta-lactam-related"/>
</dbReference>
<proteinExistence type="predicted"/>
<evidence type="ECO:0000313" key="2">
    <source>
        <dbReference type="EMBL" id="KRG21658.1"/>
    </source>
</evidence>
<dbReference type="Proteomes" id="UP000051497">
    <property type="component" value="Unassembled WGS sequence"/>
</dbReference>
<evidence type="ECO:0000313" key="4">
    <source>
        <dbReference type="Proteomes" id="UP000051497"/>
    </source>
</evidence>
<gene>
    <name evidence="2" type="primary">pbpE_1</name>
    <name evidence="3" type="ORF">HT99x_009065</name>
    <name evidence="2" type="ORF">HT99x_01411</name>
</gene>
<comment type="caution">
    <text evidence="2">The sequence shown here is derived from an EMBL/GenBank/DDBJ whole genome shotgun (WGS) entry which is preliminary data.</text>
</comment>
<reference evidence="2" key="1">
    <citation type="submission" date="2015-09" db="EMBL/GenBank/DDBJ databases">
        <title>Draft Genome Sequences of Two Novel Amoeba-resistant Intranuclear Bacteria, Candidatus Berkiella cookevillensis and Candidatus Berkiella aquae.</title>
        <authorList>
            <person name="Mehari Y.T."/>
            <person name="Arivett B.A."/>
            <person name="Farone A.L."/>
            <person name="Gunderson J.H."/>
            <person name="Farone M.B."/>
        </authorList>
    </citation>
    <scope>NUCLEOTIDE SEQUENCE [LARGE SCALE GENOMIC DNA]</scope>
    <source>
        <strain evidence="2">HT99</strain>
    </source>
</reference>
<evidence type="ECO:0000313" key="3">
    <source>
        <dbReference type="EMBL" id="MCS5711586.1"/>
    </source>
</evidence>
<dbReference type="PANTHER" id="PTHR46825">
    <property type="entry name" value="D-ALANYL-D-ALANINE-CARBOXYPEPTIDASE/ENDOPEPTIDASE AMPH"/>
    <property type="match status" value="1"/>
</dbReference>
<dbReference type="InterPro" id="IPR050491">
    <property type="entry name" value="AmpC-like"/>
</dbReference>
<reference evidence="3" key="3">
    <citation type="submission" date="2021-06" db="EMBL/GenBank/DDBJ databases">
        <title>Genomic Description and Analysis of Intracellular Bacteria, Candidatus Berkiella cookevillensis and Candidatus Berkiella aquae.</title>
        <authorList>
            <person name="Kidane D.T."/>
            <person name="Mehari Y.T."/>
            <person name="Rice F.C."/>
            <person name="Arivett B.A."/>
            <person name="Farone A.L."/>
            <person name="Berk S.G."/>
            <person name="Farone M.B."/>
        </authorList>
    </citation>
    <scope>NUCLEOTIDE SEQUENCE</scope>
    <source>
        <strain evidence="3">HT99</strain>
    </source>
</reference>
<dbReference type="STRING" id="295108.HT99x_01411"/>
<dbReference type="EMBL" id="LKAJ02000001">
    <property type="protein sequence ID" value="MCS5711586.1"/>
    <property type="molecule type" value="Genomic_DNA"/>
</dbReference>
<dbReference type="EMBL" id="LKAJ01000004">
    <property type="protein sequence ID" value="KRG21658.1"/>
    <property type="molecule type" value="Genomic_DNA"/>
</dbReference>
<dbReference type="Gene3D" id="3.40.710.10">
    <property type="entry name" value="DD-peptidase/beta-lactamase superfamily"/>
    <property type="match status" value="1"/>
</dbReference>
<evidence type="ECO:0000259" key="1">
    <source>
        <dbReference type="Pfam" id="PF00144"/>
    </source>
</evidence>